<evidence type="ECO:0000256" key="1">
    <source>
        <dbReference type="SAM" id="MobiDB-lite"/>
    </source>
</evidence>
<feature type="region of interest" description="Disordered" evidence="1">
    <location>
        <begin position="180"/>
        <end position="274"/>
    </location>
</feature>
<feature type="compositionally biased region" description="Basic residues" evidence="1">
    <location>
        <begin position="182"/>
        <end position="201"/>
    </location>
</feature>
<dbReference type="AlphaFoldDB" id="A0A3B0VTC9"/>
<keyword evidence="2" id="KW-1133">Transmembrane helix</keyword>
<feature type="transmembrane region" description="Helical" evidence="2">
    <location>
        <begin position="98"/>
        <end position="120"/>
    </location>
</feature>
<dbReference type="EMBL" id="UOEU01001128">
    <property type="protein sequence ID" value="VAW43640.1"/>
    <property type="molecule type" value="Genomic_DNA"/>
</dbReference>
<organism evidence="3">
    <name type="scientific">hydrothermal vent metagenome</name>
    <dbReference type="NCBI Taxonomy" id="652676"/>
    <lineage>
        <taxon>unclassified sequences</taxon>
        <taxon>metagenomes</taxon>
        <taxon>ecological metagenomes</taxon>
    </lineage>
</organism>
<gene>
    <name evidence="3" type="ORF">MNBD_CHLOROFLEXI01-1070</name>
</gene>
<keyword evidence="2" id="KW-0472">Membrane</keyword>
<feature type="transmembrane region" description="Helical" evidence="2">
    <location>
        <begin position="66"/>
        <end position="86"/>
    </location>
</feature>
<reference evidence="3" key="1">
    <citation type="submission" date="2018-06" db="EMBL/GenBank/DDBJ databases">
        <authorList>
            <person name="Zhirakovskaya E."/>
        </authorList>
    </citation>
    <scope>NUCLEOTIDE SEQUENCE</scope>
</reference>
<sequence>MQNNQYMQTQTIGTRLASLTSSVSKKAAIGFILVVALLSFEIFNFDTTKFALNNLIGDVRFLGLEWAAILAIAFCSIDFAGLVRLFTPERGKDEPKEVWYLMGAWLLGATMNAVMTWWAISITLLNHNLGNEVLSREQLLLYVPIFVAVLVWLTRILFIGAFSVAGEHIFEFNETAATPQKRPAKAVRRRQTAAPTRRRAPVARTAAPKQTAVPKRASVQQTQVPMPTEAYNDSPTPTPQRKPVVSRVRQRPPRPNGMRRSPLNGLQARPRNRN</sequence>
<name>A0A3B0VTC9_9ZZZZ</name>
<protein>
    <submittedName>
        <fullName evidence="3">Uncharacterized protein</fullName>
    </submittedName>
</protein>
<proteinExistence type="predicted"/>
<keyword evidence="2" id="KW-0812">Transmembrane</keyword>
<evidence type="ECO:0000313" key="3">
    <source>
        <dbReference type="EMBL" id="VAW43640.1"/>
    </source>
</evidence>
<evidence type="ECO:0000256" key="2">
    <source>
        <dbReference type="SAM" id="Phobius"/>
    </source>
</evidence>
<accession>A0A3B0VTC9</accession>
<feature type="compositionally biased region" description="Polar residues" evidence="1">
    <location>
        <begin position="218"/>
        <end position="235"/>
    </location>
</feature>
<feature type="transmembrane region" description="Helical" evidence="2">
    <location>
        <begin position="140"/>
        <end position="165"/>
    </location>
</feature>
<feature type="transmembrane region" description="Helical" evidence="2">
    <location>
        <begin position="27"/>
        <end position="46"/>
    </location>
</feature>